<organism evidence="1 2">
    <name type="scientific">Ancylostoma duodenale</name>
    <dbReference type="NCBI Taxonomy" id="51022"/>
    <lineage>
        <taxon>Eukaryota</taxon>
        <taxon>Metazoa</taxon>
        <taxon>Ecdysozoa</taxon>
        <taxon>Nematoda</taxon>
        <taxon>Chromadorea</taxon>
        <taxon>Rhabditida</taxon>
        <taxon>Rhabditina</taxon>
        <taxon>Rhabditomorpha</taxon>
        <taxon>Strongyloidea</taxon>
        <taxon>Ancylostomatidae</taxon>
        <taxon>Ancylostomatinae</taxon>
        <taxon>Ancylostoma</taxon>
    </lineage>
</organism>
<keyword evidence="2" id="KW-1185">Reference proteome</keyword>
<reference evidence="1 2" key="1">
    <citation type="submission" date="2013-12" db="EMBL/GenBank/DDBJ databases">
        <title>Draft genome of the parsitic nematode Ancylostoma duodenale.</title>
        <authorList>
            <person name="Mitreva M."/>
        </authorList>
    </citation>
    <scope>NUCLEOTIDE SEQUENCE [LARGE SCALE GENOMIC DNA]</scope>
    <source>
        <strain evidence="1 2">Zhejiang</strain>
    </source>
</reference>
<accession>A0A0C2GQ81</accession>
<dbReference type="Proteomes" id="UP000054047">
    <property type="component" value="Unassembled WGS sequence"/>
</dbReference>
<protein>
    <submittedName>
        <fullName evidence="1">Uncharacterized protein</fullName>
    </submittedName>
</protein>
<name>A0A0C2GQ81_9BILA</name>
<evidence type="ECO:0000313" key="1">
    <source>
        <dbReference type="EMBL" id="KIH61254.1"/>
    </source>
</evidence>
<dbReference type="OrthoDB" id="189220at2759"/>
<gene>
    <name evidence="1" type="ORF">ANCDUO_08478</name>
</gene>
<sequence length="104" mass="11802">MYRDVSLKSIRSQAGMVEAPISEVLSLLRDAAGRVEGDAAQLVKDAVKVLSAHELYAPSITRFRDNDRIATQYYDGLIRLHHPSRQRKRSVVDAYRDKRGEFVT</sequence>
<dbReference type="EMBL" id="KN730280">
    <property type="protein sequence ID" value="KIH61254.1"/>
    <property type="molecule type" value="Genomic_DNA"/>
</dbReference>
<dbReference type="AlphaFoldDB" id="A0A0C2GQ81"/>
<evidence type="ECO:0000313" key="2">
    <source>
        <dbReference type="Proteomes" id="UP000054047"/>
    </source>
</evidence>
<proteinExistence type="predicted"/>